<feature type="region of interest" description="Disordered" evidence="1">
    <location>
        <begin position="1"/>
        <end position="28"/>
    </location>
</feature>
<evidence type="ECO:0000313" key="2">
    <source>
        <dbReference type="EMBL" id="GHP06347.1"/>
    </source>
</evidence>
<keyword evidence="3" id="KW-1185">Reference proteome</keyword>
<accession>A0A830HMT4</accession>
<evidence type="ECO:0000313" key="3">
    <source>
        <dbReference type="Proteomes" id="UP000660262"/>
    </source>
</evidence>
<evidence type="ECO:0000256" key="1">
    <source>
        <dbReference type="SAM" id="MobiDB-lite"/>
    </source>
</evidence>
<reference evidence="2" key="1">
    <citation type="submission" date="2020-10" db="EMBL/GenBank/DDBJ databases">
        <title>Unveiling of a novel bifunctional photoreceptor, Dualchrome1, isolated from a cosmopolitan green alga.</title>
        <authorList>
            <person name="Suzuki S."/>
            <person name="Kawachi M."/>
        </authorList>
    </citation>
    <scope>NUCLEOTIDE SEQUENCE</scope>
    <source>
        <strain evidence="2">NIES 2893</strain>
    </source>
</reference>
<dbReference type="EMBL" id="BNJQ01000012">
    <property type="protein sequence ID" value="GHP06347.1"/>
    <property type="molecule type" value="Genomic_DNA"/>
</dbReference>
<organism evidence="2 3">
    <name type="scientific">Pycnococcus provasolii</name>
    <dbReference type="NCBI Taxonomy" id="41880"/>
    <lineage>
        <taxon>Eukaryota</taxon>
        <taxon>Viridiplantae</taxon>
        <taxon>Chlorophyta</taxon>
        <taxon>Pseudoscourfieldiophyceae</taxon>
        <taxon>Pseudoscourfieldiales</taxon>
        <taxon>Pycnococcaceae</taxon>
        <taxon>Pycnococcus</taxon>
    </lineage>
</organism>
<gene>
    <name evidence="2" type="ORF">PPROV_000509400</name>
</gene>
<name>A0A830HMT4_9CHLO</name>
<proteinExistence type="predicted"/>
<dbReference type="AlphaFoldDB" id="A0A830HMT4"/>
<comment type="caution">
    <text evidence="2">The sequence shown here is derived from an EMBL/GenBank/DDBJ whole genome shotgun (WGS) entry which is preliminary data.</text>
</comment>
<dbReference type="Proteomes" id="UP000660262">
    <property type="component" value="Unassembled WGS sequence"/>
</dbReference>
<sequence>MAGLPSGARWGGRQQPALGAGSARPQDEMYEDVSRRHKTFTANSHILQTVHDRDVLGQAGYHGIPVDARLQAQAASSAIARDAARPYTPLHLRDHLRTDGDAVLPQEGADYVVPRQMDEHAIAGGKPHEDHLVGAASLVNATVRDMRIPNRRGVGPPRNEVGVVVTSKRIWGDVDEDFRPRGRDHHPECLPTSDFVNVVNYRFSGGICPQTRHTDDSKRRERRAIESALYERAAAYHAERAGRIQVAVGVRDALIASARR</sequence>
<protein>
    <submittedName>
        <fullName evidence="2">Uncharacterized protein</fullName>
    </submittedName>
</protein>